<reference evidence="1 2" key="1">
    <citation type="submission" date="2016-12" db="EMBL/GenBank/DDBJ databases">
        <title>Genomic comparison of strains in the 'Actinomyces naeslundii' group.</title>
        <authorList>
            <person name="Mughal S.R."/>
            <person name="Do T."/>
            <person name="Gilbert S.C."/>
            <person name="Witherden E.A."/>
            <person name="Didelot X."/>
            <person name="Beighton D."/>
        </authorList>
    </citation>
    <scope>NUCLEOTIDE SEQUENCE [LARGE SCALE GENOMIC DNA]</scope>
    <source>
        <strain evidence="1 2">P6N</strain>
    </source>
</reference>
<gene>
    <name evidence="1" type="ORF">BKH28_03140</name>
</gene>
<evidence type="ECO:0000313" key="2">
    <source>
        <dbReference type="Proteomes" id="UP000186394"/>
    </source>
</evidence>
<comment type="caution">
    <text evidence="1">The sequence shown here is derived from an EMBL/GenBank/DDBJ whole genome shotgun (WGS) entry which is preliminary data.</text>
</comment>
<dbReference type="RefSeq" id="WP_075417440.1">
    <property type="nucleotide sequence ID" value="NZ_MSKL01000007.1"/>
</dbReference>
<accession>A0A1Q8VQU1</accession>
<proteinExistence type="predicted"/>
<dbReference type="AlphaFoldDB" id="A0A1Q8VQU1"/>
<name>A0A1Q8VQU1_9ACTO</name>
<dbReference type="Proteomes" id="UP000186394">
    <property type="component" value="Unassembled WGS sequence"/>
</dbReference>
<evidence type="ECO:0000313" key="1">
    <source>
        <dbReference type="EMBL" id="OLO50445.1"/>
    </source>
</evidence>
<protein>
    <submittedName>
        <fullName evidence="1">Uncharacterized protein</fullName>
    </submittedName>
</protein>
<dbReference type="EMBL" id="MSKL01000007">
    <property type="protein sequence ID" value="OLO50445.1"/>
    <property type="molecule type" value="Genomic_DNA"/>
</dbReference>
<sequence>MDPTTVELLFMGTECETSGIEAFNTVREMESLDAEAAVERAHAILAWLASSNMIDLFLGDPFTYEPDPRDGDPTGTDLIRTDRLWTMDGPDDRWLFYDTTPWGRLMLENWWTALREAERGSPH</sequence>
<dbReference type="OrthoDB" id="3258137at2"/>
<organism evidence="1 2">
    <name type="scientific">Actinomyces oris</name>
    <dbReference type="NCBI Taxonomy" id="544580"/>
    <lineage>
        <taxon>Bacteria</taxon>
        <taxon>Bacillati</taxon>
        <taxon>Actinomycetota</taxon>
        <taxon>Actinomycetes</taxon>
        <taxon>Actinomycetales</taxon>
        <taxon>Actinomycetaceae</taxon>
        <taxon>Actinomyces</taxon>
    </lineage>
</organism>